<dbReference type="GO" id="GO:0005739">
    <property type="term" value="C:mitochondrion"/>
    <property type="evidence" value="ECO:0007669"/>
    <property type="project" value="TreeGrafter"/>
</dbReference>
<dbReference type="InterPro" id="IPR049943">
    <property type="entry name" value="Ser_HO-MeTrfase-like"/>
</dbReference>
<organism evidence="5 6">
    <name type="scientific">Anisodus tanguticus</name>
    <dbReference type="NCBI Taxonomy" id="243964"/>
    <lineage>
        <taxon>Eukaryota</taxon>
        <taxon>Viridiplantae</taxon>
        <taxon>Streptophyta</taxon>
        <taxon>Embryophyta</taxon>
        <taxon>Tracheophyta</taxon>
        <taxon>Spermatophyta</taxon>
        <taxon>Magnoliopsida</taxon>
        <taxon>eudicotyledons</taxon>
        <taxon>Gunneridae</taxon>
        <taxon>Pentapetalae</taxon>
        <taxon>asterids</taxon>
        <taxon>lamiids</taxon>
        <taxon>Solanales</taxon>
        <taxon>Solanaceae</taxon>
        <taxon>Solanoideae</taxon>
        <taxon>Hyoscyameae</taxon>
        <taxon>Anisodus</taxon>
    </lineage>
</organism>
<name>A0AAE1QZP3_9SOLA</name>
<evidence type="ECO:0000256" key="2">
    <source>
        <dbReference type="ARBA" id="ARBA00001933"/>
    </source>
</evidence>
<evidence type="ECO:0000256" key="3">
    <source>
        <dbReference type="ARBA" id="ARBA00022898"/>
    </source>
</evidence>
<gene>
    <name evidence="5" type="ORF">RND71_038294</name>
</gene>
<dbReference type="InterPro" id="IPR039429">
    <property type="entry name" value="SHMT-like_dom"/>
</dbReference>
<feature type="domain" description="Serine hydroxymethyltransferase-like" evidence="4">
    <location>
        <begin position="327"/>
        <end position="368"/>
    </location>
</feature>
<dbReference type="Pfam" id="PF00464">
    <property type="entry name" value="SHMT"/>
    <property type="match status" value="1"/>
</dbReference>
<sequence length="393" mass="45120">MPRRRPPDLIFSISDDGDVEDEDSGEVNRITQELNLEKSAPVLEDLMDTFQMWDPGISFDFMDVTGSPDNVDAQTLFEEIRNLWSCLFAKLSDWEKLGGVELGVAAFDSVYLYICFRVTESIEDQHLDYSFMEYEHGLPVKELHYDDDMVLISKFIVSTKFMCKILEQTVGNQLRDALRHNKWTVLSSPAYFVCDIYTKTLESPSSNNNSYRSMNLQPCSYSSAGFIIYLGFSNRPFDPSIRDTRLPYGAKDLVRYIWIRNQWNVLLEHIDSASANFIKLAEDKPWKGLELILLVNLMQIVRSLSTITSSEGHLGTTYCGGNKYIDKGGHLSHGNQIDTNKAFGVSIFFETMPYKRDGSNGYIDYRQLVFHVLHSLWMLSLHYSCVWKELVCP</sequence>
<keyword evidence="3" id="KW-0663">Pyridoxal phosphate</keyword>
<dbReference type="Proteomes" id="UP001291623">
    <property type="component" value="Unassembled WGS sequence"/>
</dbReference>
<dbReference type="GO" id="GO:0019264">
    <property type="term" value="P:glycine biosynthetic process from serine"/>
    <property type="evidence" value="ECO:0007669"/>
    <property type="project" value="TreeGrafter"/>
</dbReference>
<accession>A0AAE1QZP3</accession>
<dbReference type="GO" id="GO:0046653">
    <property type="term" value="P:tetrahydrofolate metabolic process"/>
    <property type="evidence" value="ECO:0007669"/>
    <property type="project" value="TreeGrafter"/>
</dbReference>
<evidence type="ECO:0000259" key="4">
    <source>
        <dbReference type="Pfam" id="PF00464"/>
    </source>
</evidence>
<evidence type="ECO:0000256" key="1">
    <source>
        <dbReference type="ARBA" id="ARBA00001528"/>
    </source>
</evidence>
<dbReference type="PANTHER" id="PTHR11680:SF28">
    <property type="entry name" value="SERINE HYDROXYMETHYLTRANSFERASE, MITOCHONDRIAL"/>
    <property type="match status" value="1"/>
</dbReference>
<keyword evidence="6" id="KW-1185">Reference proteome</keyword>
<dbReference type="InterPro" id="IPR015424">
    <property type="entry name" value="PyrdxlP-dep_Trfase"/>
</dbReference>
<proteinExistence type="predicted"/>
<evidence type="ECO:0000313" key="5">
    <source>
        <dbReference type="EMBL" id="KAK4342478.1"/>
    </source>
</evidence>
<dbReference type="PANTHER" id="PTHR11680">
    <property type="entry name" value="SERINE HYDROXYMETHYLTRANSFERASE"/>
    <property type="match status" value="1"/>
</dbReference>
<reference evidence="5" key="1">
    <citation type="submission" date="2023-12" db="EMBL/GenBank/DDBJ databases">
        <title>Genome assembly of Anisodus tanguticus.</title>
        <authorList>
            <person name="Wang Y.-J."/>
        </authorList>
    </citation>
    <scope>NUCLEOTIDE SEQUENCE</scope>
    <source>
        <strain evidence="5">KB-2021</strain>
        <tissue evidence="5">Leaf</tissue>
    </source>
</reference>
<dbReference type="GO" id="GO:0030170">
    <property type="term" value="F:pyridoxal phosphate binding"/>
    <property type="evidence" value="ECO:0007669"/>
    <property type="project" value="TreeGrafter"/>
</dbReference>
<dbReference type="EMBL" id="JAVYJV010000021">
    <property type="protein sequence ID" value="KAK4342478.1"/>
    <property type="molecule type" value="Genomic_DNA"/>
</dbReference>
<comment type="caution">
    <text evidence="5">The sequence shown here is derived from an EMBL/GenBank/DDBJ whole genome shotgun (WGS) entry which is preliminary data.</text>
</comment>
<dbReference type="AlphaFoldDB" id="A0AAE1QZP3"/>
<comment type="catalytic activity">
    <reaction evidence="1">
        <text>(6R)-5,10-methylene-5,6,7,8-tetrahydrofolate + glycine + H2O = (6S)-5,6,7,8-tetrahydrofolate + L-serine</text>
        <dbReference type="Rhea" id="RHEA:15481"/>
        <dbReference type="ChEBI" id="CHEBI:15377"/>
        <dbReference type="ChEBI" id="CHEBI:15636"/>
        <dbReference type="ChEBI" id="CHEBI:33384"/>
        <dbReference type="ChEBI" id="CHEBI:57305"/>
        <dbReference type="ChEBI" id="CHEBI:57453"/>
        <dbReference type="EC" id="2.1.2.1"/>
    </reaction>
</comment>
<dbReference type="SUPFAM" id="SSF53383">
    <property type="entry name" value="PLP-dependent transferases"/>
    <property type="match status" value="1"/>
</dbReference>
<dbReference type="Gene3D" id="3.40.640.10">
    <property type="entry name" value="Type I PLP-dependent aspartate aminotransferase-like (Major domain)"/>
    <property type="match status" value="1"/>
</dbReference>
<dbReference type="GO" id="GO:0004372">
    <property type="term" value="F:glycine hydroxymethyltransferase activity"/>
    <property type="evidence" value="ECO:0007669"/>
    <property type="project" value="UniProtKB-EC"/>
</dbReference>
<evidence type="ECO:0000313" key="6">
    <source>
        <dbReference type="Proteomes" id="UP001291623"/>
    </source>
</evidence>
<protein>
    <recommendedName>
        <fullName evidence="4">Serine hydroxymethyltransferase-like domain-containing protein</fullName>
    </recommendedName>
</protein>
<comment type="cofactor">
    <cofactor evidence="2">
        <name>pyridoxal 5'-phosphate</name>
        <dbReference type="ChEBI" id="CHEBI:597326"/>
    </cofactor>
</comment>
<dbReference type="InterPro" id="IPR015421">
    <property type="entry name" value="PyrdxlP-dep_Trfase_major"/>
</dbReference>